<reference evidence="1" key="1">
    <citation type="journal article" date="2012" name="J. Bacteriol.">
        <title>Genome Sequence of Streptomyces auratus Strain AGR0001, a Phoslactomycin-Producing Actinomycete.</title>
        <authorList>
            <person name="Han X."/>
            <person name="Li M."/>
            <person name="Ding Z."/>
            <person name="Zhao J."/>
            <person name="Ji K."/>
            <person name="Wen M."/>
            <person name="Lu T."/>
        </authorList>
    </citation>
    <scope>NUCLEOTIDE SEQUENCE [LARGE SCALE GENOMIC DNA]</scope>
    <source>
        <strain evidence="1">AGR0001</strain>
    </source>
</reference>
<comment type="caution">
    <text evidence="1">The sequence shown here is derived from an EMBL/GenBank/DDBJ whole genome shotgun (WGS) entry which is preliminary data.</text>
</comment>
<protein>
    <submittedName>
        <fullName evidence="1">Uncharacterized protein</fullName>
    </submittedName>
</protein>
<evidence type="ECO:0000313" key="1">
    <source>
        <dbReference type="EMBL" id="EJJ07293.1"/>
    </source>
</evidence>
<dbReference type="EMBL" id="AJGV01000065">
    <property type="protein sequence ID" value="EJJ07293.1"/>
    <property type="molecule type" value="Genomic_DNA"/>
</dbReference>
<organism evidence="1">
    <name type="scientific">Streptomyces auratus AGR0001</name>
    <dbReference type="NCBI Taxonomy" id="1160718"/>
    <lineage>
        <taxon>Bacteria</taxon>
        <taxon>Bacillati</taxon>
        <taxon>Actinomycetota</taxon>
        <taxon>Actinomycetes</taxon>
        <taxon>Kitasatosporales</taxon>
        <taxon>Streptomycetaceae</taxon>
        <taxon>Streptomyces</taxon>
    </lineage>
</organism>
<proteinExistence type="predicted"/>
<dbReference type="AlphaFoldDB" id="J2K3C5"/>
<gene>
    <name evidence="1" type="ORF">SU9_09479</name>
</gene>
<name>J2K3C5_9ACTN</name>
<sequence>MFSDCGEITEGHESVERAAIALFRWPGSEEVVGQCETTVAEFLGQLSKVCQLTRVGVWALSGQGCVQFHIIDSRLVTAAGTPRALGQ</sequence>
<dbReference type="HOGENOM" id="CLU_2481851_0_0_11"/>
<accession>J2K3C5</accession>